<protein>
    <submittedName>
        <fullName evidence="1">Uncharacterized protein</fullName>
    </submittedName>
</protein>
<name>A0ABP7WYM5_9ACTN</name>
<evidence type="ECO:0000313" key="2">
    <source>
        <dbReference type="Proteomes" id="UP001500683"/>
    </source>
</evidence>
<sequence length="94" mass="10061">MRAVPVPGDLSPSIGLGYSVQSVDGRTGNTNSQPTWVGEGFDLWPGFIERRYKSWEDGGVPKNAEGKPPGDLCGAMTSCTAGARRRLSGCPHRR</sequence>
<keyword evidence="2" id="KW-1185">Reference proteome</keyword>
<accession>A0ABP7WYM5</accession>
<dbReference type="Proteomes" id="UP001500683">
    <property type="component" value="Unassembled WGS sequence"/>
</dbReference>
<proteinExistence type="predicted"/>
<gene>
    <name evidence="1" type="ORF">GCM10022214_76800</name>
</gene>
<evidence type="ECO:0000313" key="1">
    <source>
        <dbReference type="EMBL" id="GAA4100153.1"/>
    </source>
</evidence>
<dbReference type="EMBL" id="BAAAZG010000059">
    <property type="protein sequence ID" value="GAA4100153.1"/>
    <property type="molecule type" value="Genomic_DNA"/>
</dbReference>
<comment type="caution">
    <text evidence="1">The sequence shown here is derived from an EMBL/GenBank/DDBJ whole genome shotgun (WGS) entry which is preliminary data.</text>
</comment>
<reference evidence="2" key="1">
    <citation type="journal article" date="2019" name="Int. J. Syst. Evol. Microbiol.">
        <title>The Global Catalogue of Microorganisms (GCM) 10K type strain sequencing project: providing services to taxonomists for standard genome sequencing and annotation.</title>
        <authorList>
            <consortium name="The Broad Institute Genomics Platform"/>
            <consortium name="The Broad Institute Genome Sequencing Center for Infectious Disease"/>
            <person name="Wu L."/>
            <person name="Ma J."/>
        </authorList>
    </citation>
    <scope>NUCLEOTIDE SEQUENCE [LARGE SCALE GENOMIC DNA]</scope>
    <source>
        <strain evidence="2">JCM 16702</strain>
    </source>
</reference>
<organism evidence="1 2">
    <name type="scientific">Actinomadura miaoliensis</name>
    <dbReference type="NCBI Taxonomy" id="430685"/>
    <lineage>
        <taxon>Bacteria</taxon>
        <taxon>Bacillati</taxon>
        <taxon>Actinomycetota</taxon>
        <taxon>Actinomycetes</taxon>
        <taxon>Streptosporangiales</taxon>
        <taxon>Thermomonosporaceae</taxon>
        <taxon>Actinomadura</taxon>
    </lineage>
</organism>